<dbReference type="PROSITE" id="PS51186">
    <property type="entry name" value="GNAT"/>
    <property type="match status" value="1"/>
</dbReference>
<dbReference type="PANTHER" id="PTHR43617:SF34">
    <property type="entry name" value="PUTATIVE-RELATED"/>
    <property type="match status" value="1"/>
</dbReference>
<accession>A0A1H6ITT9</accession>
<keyword evidence="2" id="KW-0689">Ribosomal protein</keyword>
<dbReference type="STRING" id="420404.SAMN05421793_10826"/>
<evidence type="ECO:0000313" key="3">
    <source>
        <dbReference type="Proteomes" id="UP000198555"/>
    </source>
</evidence>
<dbReference type="EMBL" id="FNWX01000008">
    <property type="protein sequence ID" value="SEH50489.1"/>
    <property type="molecule type" value="Genomic_DNA"/>
</dbReference>
<dbReference type="Proteomes" id="UP000198555">
    <property type="component" value="Unassembled WGS sequence"/>
</dbReference>
<dbReference type="GO" id="GO:0016747">
    <property type="term" value="F:acyltransferase activity, transferring groups other than amino-acyl groups"/>
    <property type="evidence" value="ECO:0007669"/>
    <property type="project" value="InterPro"/>
</dbReference>
<dbReference type="AlphaFoldDB" id="A0A1H6ITT9"/>
<reference evidence="3" key="1">
    <citation type="submission" date="2016-10" db="EMBL/GenBank/DDBJ databases">
        <authorList>
            <person name="Varghese N."/>
            <person name="Submissions S."/>
        </authorList>
    </citation>
    <scope>NUCLEOTIDE SEQUENCE [LARGE SCALE GENOMIC DNA]</scope>
    <source>
        <strain evidence="3">DSM 19326</strain>
    </source>
</reference>
<organism evidence="2 3">
    <name type="scientific">Epilithonimonas hominis</name>
    <dbReference type="NCBI Taxonomy" id="420404"/>
    <lineage>
        <taxon>Bacteria</taxon>
        <taxon>Pseudomonadati</taxon>
        <taxon>Bacteroidota</taxon>
        <taxon>Flavobacteriia</taxon>
        <taxon>Flavobacteriales</taxon>
        <taxon>Weeksellaceae</taxon>
        <taxon>Chryseobacterium group</taxon>
        <taxon>Epilithonimonas</taxon>
    </lineage>
</organism>
<gene>
    <name evidence="2" type="ORF">SAMN05421793_10826</name>
</gene>
<feature type="domain" description="N-acetyltransferase" evidence="1">
    <location>
        <begin position="1"/>
        <end position="163"/>
    </location>
</feature>
<dbReference type="InterPro" id="IPR000182">
    <property type="entry name" value="GNAT_dom"/>
</dbReference>
<dbReference type="Pfam" id="PF00583">
    <property type="entry name" value="Acetyltransf_1"/>
    <property type="match status" value="1"/>
</dbReference>
<evidence type="ECO:0000259" key="1">
    <source>
        <dbReference type="PROSITE" id="PS51186"/>
    </source>
</evidence>
<name>A0A1H6ITT9_9FLAO</name>
<protein>
    <submittedName>
        <fullName evidence="2">Ribosomal protein S18 acetylase RimI</fullName>
    </submittedName>
</protein>
<dbReference type="PANTHER" id="PTHR43617">
    <property type="entry name" value="L-AMINO ACID N-ACETYLTRANSFERASE"/>
    <property type="match status" value="1"/>
</dbReference>
<dbReference type="SUPFAM" id="SSF55729">
    <property type="entry name" value="Acyl-CoA N-acyltransferases (Nat)"/>
    <property type="match status" value="1"/>
</dbReference>
<proteinExistence type="predicted"/>
<dbReference type="RefSeq" id="WP_311316264.1">
    <property type="nucleotide sequence ID" value="NZ_DAMACK010000003.1"/>
</dbReference>
<dbReference type="InterPro" id="IPR016181">
    <property type="entry name" value="Acyl_CoA_acyltransferase"/>
</dbReference>
<keyword evidence="2" id="KW-0687">Ribonucleoprotein</keyword>
<dbReference type="CDD" id="cd04301">
    <property type="entry name" value="NAT_SF"/>
    <property type="match status" value="1"/>
</dbReference>
<dbReference type="InterPro" id="IPR050276">
    <property type="entry name" value="MshD_Acetyltransferase"/>
</dbReference>
<keyword evidence="3" id="KW-1185">Reference proteome</keyword>
<evidence type="ECO:0000313" key="2">
    <source>
        <dbReference type="EMBL" id="SEH50489.1"/>
    </source>
</evidence>
<sequence length="163" mass="19242">MIIKAEQKDISVIQDLAKRSWSFAYADILEQDQIDYMLDLMYSEEVLKKHFENPNYHYYLIQEDNQFLGFVGFEFHLEPETTKLHRIYFLKEAQGKGLGKKALKFVINETEKIGNKRVILTVNKNNSAKKFYESQGFKIYDEAIFDIGNGYVMDDFLMELLLK</sequence>
<dbReference type="Gene3D" id="3.40.630.30">
    <property type="match status" value="1"/>
</dbReference>
<dbReference type="GO" id="GO:0005840">
    <property type="term" value="C:ribosome"/>
    <property type="evidence" value="ECO:0007669"/>
    <property type="project" value="UniProtKB-KW"/>
</dbReference>